<dbReference type="Proteomes" id="UP000050761">
    <property type="component" value="Unassembled WGS sequence"/>
</dbReference>
<feature type="compositionally biased region" description="Polar residues" evidence="1">
    <location>
        <begin position="99"/>
        <end position="117"/>
    </location>
</feature>
<dbReference type="EMBL" id="UZAH01032710">
    <property type="protein sequence ID" value="VDP23416.1"/>
    <property type="molecule type" value="Genomic_DNA"/>
</dbReference>
<evidence type="ECO:0000256" key="1">
    <source>
        <dbReference type="SAM" id="MobiDB-lite"/>
    </source>
</evidence>
<feature type="compositionally biased region" description="Basic and acidic residues" evidence="1">
    <location>
        <begin position="69"/>
        <end position="87"/>
    </location>
</feature>
<sequence length="117" mass="13192">MNVCNILDFLNVDCSPVTVYRLGKKILPNRPLKVVLPARVFQRAAVSRSCRLRFFSEHRVFLRESLSQEELKRRREERNATRADDSRASPGSPIRDSPGRSSTPALVANALSNAQVN</sequence>
<feature type="region of interest" description="Disordered" evidence="1">
    <location>
        <begin position="68"/>
        <end position="117"/>
    </location>
</feature>
<gene>
    <name evidence="2" type="ORF">HPBE_LOCUS21111</name>
</gene>
<reference evidence="2 3" key="1">
    <citation type="submission" date="2018-11" db="EMBL/GenBank/DDBJ databases">
        <authorList>
            <consortium name="Pathogen Informatics"/>
        </authorList>
    </citation>
    <scope>NUCLEOTIDE SEQUENCE [LARGE SCALE GENOMIC DNA]</scope>
</reference>
<name>A0A183GFE3_HELPZ</name>
<organism evidence="3 4">
    <name type="scientific">Heligmosomoides polygyrus</name>
    <name type="common">Parasitic roundworm</name>
    <dbReference type="NCBI Taxonomy" id="6339"/>
    <lineage>
        <taxon>Eukaryota</taxon>
        <taxon>Metazoa</taxon>
        <taxon>Ecdysozoa</taxon>
        <taxon>Nematoda</taxon>
        <taxon>Chromadorea</taxon>
        <taxon>Rhabditida</taxon>
        <taxon>Rhabditina</taxon>
        <taxon>Rhabditomorpha</taxon>
        <taxon>Strongyloidea</taxon>
        <taxon>Heligmosomidae</taxon>
        <taxon>Heligmosomoides</taxon>
    </lineage>
</organism>
<reference evidence="4" key="2">
    <citation type="submission" date="2019-09" db="UniProtKB">
        <authorList>
            <consortium name="WormBaseParasite"/>
        </authorList>
    </citation>
    <scope>IDENTIFICATION</scope>
</reference>
<accession>A0A3P8FX79</accession>
<proteinExistence type="predicted"/>
<accession>A0A183GFE3</accession>
<protein>
    <submittedName>
        <fullName evidence="2 4">Uncharacterized protein</fullName>
    </submittedName>
</protein>
<dbReference type="WBParaSite" id="HPBE_0002111201-mRNA-1">
    <property type="protein sequence ID" value="HPBE_0002111201-mRNA-1"/>
    <property type="gene ID" value="HPBE_0002111201"/>
</dbReference>
<dbReference type="OrthoDB" id="5877443at2759"/>
<evidence type="ECO:0000313" key="3">
    <source>
        <dbReference type="Proteomes" id="UP000050761"/>
    </source>
</evidence>
<dbReference type="AlphaFoldDB" id="A0A183GFE3"/>
<evidence type="ECO:0000313" key="2">
    <source>
        <dbReference type="EMBL" id="VDP23416.1"/>
    </source>
</evidence>
<keyword evidence="3" id="KW-1185">Reference proteome</keyword>
<evidence type="ECO:0000313" key="4">
    <source>
        <dbReference type="WBParaSite" id="HPBE_0002111201-mRNA-1"/>
    </source>
</evidence>